<feature type="coiled-coil region" evidence="1">
    <location>
        <begin position="503"/>
        <end position="578"/>
    </location>
</feature>
<protein>
    <submittedName>
        <fullName evidence="5">Uncharacterized protein</fullName>
    </submittedName>
</protein>
<dbReference type="Pfam" id="PF23357">
    <property type="entry name" value="DUF7088"/>
    <property type="match status" value="1"/>
</dbReference>
<gene>
    <name evidence="5" type="ORF">EPICR_10029</name>
</gene>
<evidence type="ECO:0000313" key="5">
    <source>
        <dbReference type="EMBL" id="VEN72530.1"/>
    </source>
</evidence>
<dbReference type="Pfam" id="PF09822">
    <property type="entry name" value="ABC_transp_aux"/>
    <property type="match status" value="1"/>
</dbReference>
<keyword evidence="2" id="KW-0812">Transmembrane</keyword>
<feature type="transmembrane region" description="Helical" evidence="2">
    <location>
        <begin position="581"/>
        <end position="600"/>
    </location>
</feature>
<reference evidence="5" key="1">
    <citation type="submission" date="2019-01" db="EMBL/GenBank/DDBJ databases">
        <authorList>
            <consortium name="Genoscope - CEA"/>
            <person name="William W."/>
        </authorList>
    </citation>
    <scope>NUCLEOTIDE SEQUENCE</scope>
    <source>
        <strain evidence="5">CR-1</strain>
    </source>
</reference>
<sequence length="609" mass="67809">MFDRKKLIGPLFSTGGLIAVLCILIAVNILFSSAALRLDLTRDGQYSLSESSKKIIAGVKEDVTFKVFYTQSAPDMPVYIKNYAGRVIDFLQEYERRGKGAVKLEIYDPSPDSEEEEWARRYGIKLFELPSGGSMALGLAVMSADREEVLPFMDPSEETRLEYAVTRMIARTASSGKKTVGVVSSLPVFGVKPGPGAPPGSPGSTPWMFVTELKKNYDVIEISPFGEKIPGGVDILMLINPAGIGGTMIRAIARHVSKGVNVLAFTDPLPLAQANASAPGGASPFDDVLKSWGVWMKPDQIVADFNHSTRLTLGGGRQETNPLWLSLDAGAFNRENILTSKLESVILATAGAFQKAGEGDFEYEPLIRSSVNASLMEKFQARLGAESIRRAFSPGGESLDLAVRVRGRFPAFPTGPAEKDADDPSKTADIILVGDSDMLYDHYYMQKQNFLGFEVARIFNDNLNFLLNAVEMLGGDDRLIDIRSRGEFKKPFDRVIEIEDRAKMQWLDRERELIRKVEELNEKLSAMEARKNPSQRLIISESQEFEIKKFKERRRKINQELKMVRRNLRSDIESLGRKVKFFNIFLPPILVGIGGLWFGLARRRKMTTS</sequence>
<keyword evidence="1" id="KW-0175">Coiled coil</keyword>
<feature type="domain" description="DUF7088" evidence="4">
    <location>
        <begin position="43"/>
        <end position="129"/>
    </location>
</feature>
<dbReference type="AlphaFoldDB" id="A0A484HB50"/>
<evidence type="ECO:0000256" key="1">
    <source>
        <dbReference type="SAM" id="Coils"/>
    </source>
</evidence>
<organism evidence="5">
    <name type="scientific">uncultured Desulfobacteraceae bacterium</name>
    <dbReference type="NCBI Taxonomy" id="218296"/>
    <lineage>
        <taxon>Bacteria</taxon>
        <taxon>Pseudomonadati</taxon>
        <taxon>Thermodesulfobacteriota</taxon>
        <taxon>Desulfobacteria</taxon>
        <taxon>Desulfobacterales</taxon>
        <taxon>Desulfobacteraceae</taxon>
        <taxon>environmental samples</taxon>
    </lineage>
</organism>
<dbReference type="InterPro" id="IPR055396">
    <property type="entry name" value="DUF7088"/>
</dbReference>
<dbReference type="EMBL" id="CAACVI010000001">
    <property type="protein sequence ID" value="VEN72530.1"/>
    <property type="molecule type" value="Genomic_DNA"/>
</dbReference>
<evidence type="ECO:0000256" key="2">
    <source>
        <dbReference type="SAM" id="Phobius"/>
    </source>
</evidence>
<feature type="transmembrane region" description="Helical" evidence="2">
    <location>
        <begin position="7"/>
        <end position="31"/>
    </location>
</feature>
<proteinExistence type="predicted"/>
<dbReference type="InterPro" id="IPR019196">
    <property type="entry name" value="ABC_transp_unknown"/>
</dbReference>
<evidence type="ECO:0000259" key="3">
    <source>
        <dbReference type="Pfam" id="PF09822"/>
    </source>
</evidence>
<accession>A0A484HB50</accession>
<evidence type="ECO:0000259" key="4">
    <source>
        <dbReference type="Pfam" id="PF23357"/>
    </source>
</evidence>
<keyword evidence="2" id="KW-1133">Transmembrane helix</keyword>
<feature type="domain" description="ABC-type uncharacterised transport system" evidence="3">
    <location>
        <begin position="177"/>
        <end position="469"/>
    </location>
</feature>
<keyword evidence="2" id="KW-0472">Membrane</keyword>
<name>A0A484HB50_9BACT</name>